<dbReference type="KEGG" id="maic:MAIC_50480"/>
<proteinExistence type="predicted"/>
<accession>A0AAD1MF33</accession>
<name>A0AAD1MF33_9MYCO</name>
<sequence>MALRFVPSIPITSTWVGVPAASALTDPPLLAAAAEAVAVITRPRRLRPTAGDTVDDAPPLPETTGVMPRVDKAAERASAAGLADLRTAAAGLRIVDGFAGLLTAPAVVERLRAFGPALGELAFDAPADGPAVESGESA</sequence>
<evidence type="ECO:0000313" key="2">
    <source>
        <dbReference type="Proteomes" id="UP000467327"/>
    </source>
</evidence>
<organism evidence="1 2">
    <name type="scientific">Mycolicibacterium aichiense</name>
    <dbReference type="NCBI Taxonomy" id="1799"/>
    <lineage>
        <taxon>Bacteria</taxon>
        <taxon>Bacillati</taxon>
        <taxon>Actinomycetota</taxon>
        <taxon>Actinomycetes</taxon>
        <taxon>Mycobacteriales</taxon>
        <taxon>Mycobacteriaceae</taxon>
        <taxon>Mycolicibacterium</taxon>
    </lineage>
</organism>
<reference evidence="1 2" key="1">
    <citation type="journal article" date="2019" name="Emerg. Microbes Infect.">
        <title>Comprehensive subspecies identification of 175 nontuberculous mycobacteria species based on 7547 genomic profiles.</title>
        <authorList>
            <person name="Matsumoto Y."/>
            <person name="Kinjo T."/>
            <person name="Motooka D."/>
            <person name="Nabeya D."/>
            <person name="Jung N."/>
            <person name="Uechi K."/>
            <person name="Horii T."/>
            <person name="Iida T."/>
            <person name="Fujita J."/>
            <person name="Nakamura S."/>
        </authorList>
    </citation>
    <scope>NUCLEOTIDE SEQUENCE [LARGE SCALE GENOMIC DNA]</scope>
    <source>
        <strain evidence="1 2">JCM 6376</strain>
    </source>
</reference>
<protein>
    <submittedName>
        <fullName evidence="1">Uncharacterized protein</fullName>
    </submittedName>
</protein>
<keyword evidence="2" id="KW-1185">Reference proteome</keyword>
<dbReference type="Proteomes" id="UP000467327">
    <property type="component" value="Chromosome"/>
</dbReference>
<gene>
    <name evidence="1" type="ORF">MAIC_50480</name>
</gene>
<dbReference type="AlphaFoldDB" id="A0AAD1MF33"/>
<dbReference type="EMBL" id="AP022561">
    <property type="protein sequence ID" value="BBX10245.1"/>
    <property type="molecule type" value="Genomic_DNA"/>
</dbReference>
<evidence type="ECO:0000313" key="1">
    <source>
        <dbReference type="EMBL" id="BBX10245.1"/>
    </source>
</evidence>